<keyword evidence="5" id="KW-1185">Reference proteome</keyword>
<dbReference type="CDD" id="cd01948">
    <property type="entry name" value="EAL"/>
    <property type="match status" value="1"/>
</dbReference>
<dbReference type="Gene3D" id="3.30.450.40">
    <property type="match status" value="1"/>
</dbReference>
<dbReference type="Pfam" id="PF00990">
    <property type="entry name" value="GGDEF"/>
    <property type="match status" value="1"/>
</dbReference>
<dbReference type="NCBIfam" id="TIGR00254">
    <property type="entry name" value="GGDEF"/>
    <property type="match status" value="1"/>
</dbReference>
<dbReference type="Pfam" id="PF01590">
    <property type="entry name" value="GAF"/>
    <property type="match status" value="1"/>
</dbReference>
<dbReference type="SUPFAM" id="SSF141868">
    <property type="entry name" value="EAL domain-like"/>
    <property type="match status" value="1"/>
</dbReference>
<dbReference type="SUPFAM" id="SSF55781">
    <property type="entry name" value="GAF domain-like"/>
    <property type="match status" value="1"/>
</dbReference>
<gene>
    <name evidence="4" type="ORF">VB620_20265</name>
</gene>
<protein>
    <submittedName>
        <fullName evidence="4">EAL domain-containing protein</fullName>
    </submittedName>
</protein>
<evidence type="ECO:0000259" key="1">
    <source>
        <dbReference type="PROSITE" id="PS50006"/>
    </source>
</evidence>
<dbReference type="SUPFAM" id="SSF55073">
    <property type="entry name" value="Nucleotide cyclase"/>
    <property type="match status" value="1"/>
</dbReference>
<dbReference type="SUPFAM" id="SSF49879">
    <property type="entry name" value="SMAD/FHA domain"/>
    <property type="match status" value="1"/>
</dbReference>
<evidence type="ECO:0000313" key="4">
    <source>
        <dbReference type="EMBL" id="MEA5583665.1"/>
    </source>
</evidence>
<evidence type="ECO:0000259" key="2">
    <source>
        <dbReference type="PROSITE" id="PS50883"/>
    </source>
</evidence>
<dbReference type="Gene3D" id="3.30.70.270">
    <property type="match status" value="1"/>
</dbReference>
<dbReference type="SMART" id="SM00267">
    <property type="entry name" value="GGDEF"/>
    <property type="match status" value="1"/>
</dbReference>
<dbReference type="PROSITE" id="PS50006">
    <property type="entry name" value="FHA_DOMAIN"/>
    <property type="match status" value="1"/>
</dbReference>
<dbReference type="SMART" id="SM00240">
    <property type="entry name" value="FHA"/>
    <property type="match status" value="1"/>
</dbReference>
<dbReference type="Proteomes" id="UP001302120">
    <property type="component" value="Unassembled WGS sequence"/>
</dbReference>
<dbReference type="InterPro" id="IPR000253">
    <property type="entry name" value="FHA_dom"/>
</dbReference>
<evidence type="ECO:0000313" key="5">
    <source>
        <dbReference type="Proteomes" id="UP001302120"/>
    </source>
</evidence>
<dbReference type="Gene3D" id="2.60.200.20">
    <property type="match status" value="1"/>
</dbReference>
<dbReference type="InterPro" id="IPR043128">
    <property type="entry name" value="Rev_trsase/Diguanyl_cyclase"/>
</dbReference>
<feature type="domain" description="FHA" evidence="1">
    <location>
        <begin position="31"/>
        <end position="91"/>
    </location>
</feature>
<dbReference type="EMBL" id="JAYGHG010000052">
    <property type="protein sequence ID" value="MEA5583665.1"/>
    <property type="molecule type" value="Genomic_DNA"/>
</dbReference>
<dbReference type="PANTHER" id="PTHR44757:SF2">
    <property type="entry name" value="BIOFILM ARCHITECTURE MAINTENANCE PROTEIN MBAA"/>
    <property type="match status" value="1"/>
</dbReference>
<dbReference type="InterPro" id="IPR035919">
    <property type="entry name" value="EAL_sf"/>
</dbReference>
<name>A0ABU5UKQ8_9CYAN</name>
<dbReference type="InterPro" id="IPR029787">
    <property type="entry name" value="Nucleotide_cyclase"/>
</dbReference>
<accession>A0ABU5UKQ8</accession>
<evidence type="ECO:0000259" key="3">
    <source>
        <dbReference type="PROSITE" id="PS50887"/>
    </source>
</evidence>
<dbReference type="SMART" id="SM00052">
    <property type="entry name" value="EAL"/>
    <property type="match status" value="1"/>
</dbReference>
<dbReference type="PROSITE" id="PS50883">
    <property type="entry name" value="EAL"/>
    <property type="match status" value="1"/>
</dbReference>
<feature type="domain" description="GGDEF" evidence="3">
    <location>
        <begin position="479"/>
        <end position="612"/>
    </location>
</feature>
<dbReference type="PROSITE" id="PS50887">
    <property type="entry name" value="GGDEF"/>
    <property type="match status" value="1"/>
</dbReference>
<proteinExistence type="predicted"/>
<dbReference type="InterPro" id="IPR003018">
    <property type="entry name" value="GAF"/>
</dbReference>
<dbReference type="PANTHER" id="PTHR44757">
    <property type="entry name" value="DIGUANYLATE CYCLASE DGCP"/>
    <property type="match status" value="1"/>
</dbReference>
<organism evidence="4 5">
    <name type="scientific">Nodularia harveyana UHCC-0300</name>
    <dbReference type="NCBI Taxonomy" id="2974287"/>
    <lineage>
        <taxon>Bacteria</taxon>
        <taxon>Bacillati</taxon>
        <taxon>Cyanobacteriota</taxon>
        <taxon>Cyanophyceae</taxon>
        <taxon>Nostocales</taxon>
        <taxon>Nodulariaceae</taxon>
        <taxon>Nodularia</taxon>
    </lineage>
</organism>
<dbReference type="RefSeq" id="WP_323197961.1">
    <property type="nucleotide sequence ID" value="NZ_JAYGHG010000052.1"/>
</dbReference>
<dbReference type="InterPro" id="IPR001633">
    <property type="entry name" value="EAL_dom"/>
</dbReference>
<comment type="caution">
    <text evidence="4">The sequence shown here is derived from an EMBL/GenBank/DDBJ whole genome shotgun (WGS) entry which is preliminary data.</text>
</comment>
<dbReference type="InterPro" id="IPR008984">
    <property type="entry name" value="SMAD_FHA_dom_sf"/>
</dbReference>
<dbReference type="Gene3D" id="3.20.20.450">
    <property type="entry name" value="EAL domain"/>
    <property type="match status" value="1"/>
</dbReference>
<sequence>MPVNERERIRHLLVVQDLEKKQTIPLQETTYSLGRHRKNSIVLNSPSVSRQHAILLRVTIPETDQYSFRIIDGNFSGRGSSNGLLINGNKCFSHHLKHGDTVVFGDFQAQAQYYAVSNLSDQEFLASCQATDLSHLLEEQGNSVSHLQTLLIDPDDERINDTALARLASFPELIPNPIIEMDLKGKVTYLNPAAYVEFPELKRIGKNHPVLRDLMTLVLNHQENPFLREIQVGEKFFEQSVHFLPESYLIRTFIARDITAQKQAEFELQQRDRLLQAVAEAANNLLVEMNYEIAIDKALAVLGEAARVDRVYLFTNHIHSVTAETLVSLECEWTNINTGSSLQNWQNRTYQSPELKRWYDLLSSGQPIKGITREFPPGEQELLTKEGIKSLLLLPLRLEEQFSGFLGLADCSTERLWSKHEESTLLTMAASITAVWQRQQVEEKIRFQALHDLLTGLPNRLLFNEVLEKALPNALRSGESLAVMFVDLDRFKVINDTLGHTVGDRLLQEVAQRFKDSLRSGDTIARWGGDEFTILLPQVNYLEEVSQVAERILVSLENVFYLHEHELHISASIGIALLNKHSADAETLIQHADTALYYAKDKGRNNYQFYTNTLNTKTPEILTFEKSLRYALERKELKVYYQPKINIITRKVTGMEALLRWEHPEMGLIAPNVFIPIAEESGLIIPIGEWVLRTACLQNQVWQQAGFSPVTISVNLSPKQFHQPQLVNMVASILEQTGLAAQFLDLEITETTAIEDLEFSKTVLQNLAEMGVNLSIDDFGTGHSSLSRLQTLPFHNLKIDKSFIQELTKDIKVTHIVQAIVNLGQSLGLRLTAEGVEKQEELDFLALINCEDVQGFLFHKALSATKATEILQLEQKNL</sequence>
<reference evidence="4 5" key="1">
    <citation type="submission" date="2023-12" db="EMBL/GenBank/DDBJ databases">
        <title>Baltic Sea Cyanobacteria.</title>
        <authorList>
            <person name="Delbaje E."/>
            <person name="Fewer D.P."/>
            <person name="Shishido T.K."/>
        </authorList>
    </citation>
    <scope>NUCLEOTIDE SEQUENCE [LARGE SCALE GENOMIC DNA]</scope>
    <source>
        <strain evidence="4 5">UHCC-0300</strain>
    </source>
</reference>
<dbReference type="InterPro" id="IPR052155">
    <property type="entry name" value="Biofilm_reg_signaling"/>
</dbReference>
<dbReference type="CDD" id="cd01949">
    <property type="entry name" value="GGDEF"/>
    <property type="match status" value="1"/>
</dbReference>
<dbReference type="Pfam" id="PF00563">
    <property type="entry name" value="EAL"/>
    <property type="match status" value="1"/>
</dbReference>
<dbReference type="InterPro" id="IPR000160">
    <property type="entry name" value="GGDEF_dom"/>
</dbReference>
<dbReference type="Pfam" id="PF00498">
    <property type="entry name" value="FHA"/>
    <property type="match status" value="1"/>
</dbReference>
<feature type="domain" description="EAL" evidence="2">
    <location>
        <begin position="621"/>
        <end position="875"/>
    </location>
</feature>
<dbReference type="InterPro" id="IPR029016">
    <property type="entry name" value="GAF-like_dom_sf"/>
</dbReference>